<evidence type="ECO:0000259" key="7">
    <source>
        <dbReference type="Pfam" id="PF00462"/>
    </source>
</evidence>
<evidence type="ECO:0000256" key="6">
    <source>
        <dbReference type="ARBA" id="ARBA00067618"/>
    </source>
</evidence>
<dbReference type="GO" id="GO:0015036">
    <property type="term" value="F:disulfide oxidoreductase activity"/>
    <property type="evidence" value="ECO:0007669"/>
    <property type="project" value="UniProtKB-ARBA"/>
</dbReference>
<dbReference type="InterPro" id="IPR033658">
    <property type="entry name" value="GRX_PICOT-like"/>
</dbReference>
<dbReference type="AlphaFoldDB" id="A0A9P5NT48"/>
<sequence>MFRTSLRSSINVLHRSAPSTLLKSRLTAYRYLSDEARSRIQTAVKANPVVLFMKGTPAEPQCGFSRAVVQILDLHGVPPEKLQTYNVLADQELRNGIKEFSEWPTIPQVYVNGEFVGGCDILIGMHQSGELETLLENNGVIPKIEAESTAEKATA</sequence>
<evidence type="ECO:0000256" key="3">
    <source>
        <dbReference type="ARBA" id="ARBA00023004"/>
    </source>
</evidence>
<dbReference type="GO" id="GO:0044571">
    <property type="term" value="P:[2Fe-2S] cluster assembly"/>
    <property type="evidence" value="ECO:0007669"/>
    <property type="project" value="UniProtKB-ARBA"/>
</dbReference>
<dbReference type="EMBL" id="JADNYJ010000254">
    <property type="protein sequence ID" value="KAF8872845.1"/>
    <property type="molecule type" value="Genomic_DNA"/>
</dbReference>
<dbReference type="PANTHER" id="PTHR10293:SF16">
    <property type="entry name" value="GLUTAREDOXIN-RELATED PROTEIN 5, MITOCHONDRIAL"/>
    <property type="match status" value="1"/>
</dbReference>
<evidence type="ECO:0000313" key="9">
    <source>
        <dbReference type="EMBL" id="KAF8903520.1"/>
    </source>
</evidence>
<dbReference type="OrthoDB" id="415696at2759"/>
<evidence type="ECO:0000256" key="5">
    <source>
        <dbReference type="ARBA" id="ARBA00023284"/>
    </source>
</evidence>
<dbReference type="GO" id="GO:0005759">
    <property type="term" value="C:mitochondrial matrix"/>
    <property type="evidence" value="ECO:0007669"/>
    <property type="project" value="TreeGrafter"/>
</dbReference>
<dbReference type="GO" id="GO:0051537">
    <property type="term" value="F:2 iron, 2 sulfur cluster binding"/>
    <property type="evidence" value="ECO:0007669"/>
    <property type="project" value="UniProtKB-KW"/>
</dbReference>
<proteinExistence type="predicted"/>
<dbReference type="PROSITE" id="PS51354">
    <property type="entry name" value="GLUTAREDOXIN_2"/>
    <property type="match status" value="1"/>
</dbReference>
<feature type="domain" description="Glutaredoxin" evidence="7">
    <location>
        <begin position="49"/>
        <end position="116"/>
    </location>
</feature>
<keyword evidence="5" id="KW-0676">Redox-active center</keyword>
<dbReference type="PANTHER" id="PTHR10293">
    <property type="entry name" value="GLUTAREDOXIN FAMILY MEMBER"/>
    <property type="match status" value="1"/>
</dbReference>
<evidence type="ECO:0000313" key="8">
    <source>
        <dbReference type="EMBL" id="KAF8872845.1"/>
    </source>
</evidence>
<keyword evidence="10" id="KW-1185">Reference proteome</keyword>
<evidence type="ECO:0000256" key="2">
    <source>
        <dbReference type="ARBA" id="ARBA00022723"/>
    </source>
</evidence>
<keyword evidence="4" id="KW-0411">Iron-sulfur</keyword>
<dbReference type="Gene3D" id="3.40.30.10">
    <property type="entry name" value="Glutaredoxin"/>
    <property type="match status" value="1"/>
</dbReference>
<dbReference type="NCBIfam" id="TIGR00365">
    <property type="entry name" value="Grx4 family monothiol glutaredoxin"/>
    <property type="match status" value="1"/>
</dbReference>
<dbReference type="InterPro" id="IPR004480">
    <property type="entry name" value="Monothiol_GRX-rel"/>
</dbReference>
<dbReference type="InterPro" id="IPR002109">
    <property type="entry name" value="Glutaredoxin"/>
</dbReference>
<gene>
    <name evidence="9" type="ORF">CPB84DRAFT_1774374</name>
    <name evidence="8" type="ORF">CPB84DRAFT_1798948</name>
</gene>
<reference evidence="9" key="1">
    <citation type="submission" date="2020-11" db="EMBL/GenBank/DDBJ databases">
        <authorList>
            <consortium name="DOE Joint Genome Institute"/>
            <person name="Ahrendt S."/>
            <person name="Riley R."/>
            <person name="Andreopoulos W."/>
            <person name="LaButti K."/>
            <person name="Pangilinan J."/>
            <person name="Ruiz-duenas F.J."/>
            <person name="Barrasa J.M."/>
            <person name="Sanchez-Garcia M."/>
            <person name="Camarero S."/>
            <person name="Miyauchi S."/>
            <person name="Serrano A."/>
            <person name="Linde D."/>
            <person name="Babiker R."/>
            <person name="Drula E."/>
            <person name="Ayuso-Fernandez I."/>
            <person name="Pacheco R."/>
            <person name="Padilla G."/>
            <person name="Ferreira P."/>
            <person name="Barriuso J."/>
            <person name="Kellner H."/>
            <person name="Castanera R."/>
            <person name="Alfaro M."/>
            <person name="Ramirez L."/>
            <person name="Pisabarro A.G."/>
            <person name="Kuo A."/>
            <person name="Tritt A."/>
            <person name="Lipzen A."/>
            <person name="He G."/>
            <person name="Yan M."/>
            <person name="Ng V."/>
            <person name="Cullen D."/>
            <person name="Martin F."/>
            <person name="Rosso M.-N."/>
            <person name="Henrissat B."/>
            <person name="Hibbett D."/>
            <person name="Martinez A.T."/>
            <person name="Grigoriev I.V."/>
        </authorList>
    </citation>
    <scope>NUCLEOTIDE SEQUENCE</scope>
    <source>
        <strain evidence="9">AH 44721</strain>
    </source>
</reference>
<accession>A0A9P5NT48</accession>
<dbReference type="Pfam" id="PF00462">
    <property type="entry name" value="Glutaredoxin"/>
    <property type="match status" value="1"/>
</dbReference>
<keyword evidence="1" id="KW-0001">2Fe-2S</keyword>
<dbReference type="FunFam" id="3.40.30.10:FF:000005">
    <property type="entry name" value="Glutaredoxin 5"/>
    <property type="match status" value="1"/>
</dbReference>
<dbReference type="InterPro" id="IPR036249">
    <property type="entry name" value="Thioredoxin-like_sf"/>
</dbReference>
<evidence type="ECO:0000256" key="4">
    <source>
        <dbReference type="ARBA" id="ARBA00023014"/>
    </source>
</evidence>
<dbReference type="EMBL" id="JADNYJ010000030">
    <property type="protein sequence ID" value="KAF8903520.1"/>
    <property type="molecule type" value="Genomic_DNA"/>
</dbReference>
<dbReference type="CDD" id="cd03028">
    <property type="entry name" value="GRX_PICOT_like"/>
    <property type="match status" value="1"/>
</dbReference>
<evidence type="ECO:0000256" key="1">
    <source>
        <dbReference type="ARBA" id="ARBA00022714"/>
    </source>
</evidence>
<dbReference type="GO" id="GO:0046872">
    <property type="term" value="F:metal ion binding"/>
    <property type="evidence" value="ECO:0007669"/>
    <property type="project" value="UniProtKB-KW"/>
</dbReference>
<keyword evidence="3" id="KW-0408">Iron</keyword>
<organism evidence="9 10">
    <name type="scientific">Gymnopilus junonius</name>
    <name type="common">Spectacular rustgill mushroom</name>
    <name type="synonym">Gymnopilus spectabilis subsp. junonius</name>
    <dbReference type="NCBI Taxonomy" id="109634"/>
    <lineage>
        <taxon>Eukaryota</taxon>
        <taxon>Fungi</taxon>
        <taxon>Dikarya</taxon>
        <taxon>Basidiomycota</taxon>
        <taxon>Agaricomycotina</taxon>
        <taxon>Agaricomycetes</taxon>
        <taxon>Agaricomycetidae</taxon>
        <taxon>Agaricales</taxon>
        <taxon>Agaricineae</taxon>
        <taxon>Hymenogastraceae</taxon>
        <taxon>Gymnopilus</taxon>
    </lineage>
</organism>
<name>A0A9P5NT48_GYMJU</name>
<dbReference type="Proteomes" id="UP000724874">
    <property type="component" value="Unassembled WGS sequence"/>
</dbReference>
<comment type="caution">
    <text evidence="9">The sequence shown here is derived from an EMBL/GenBank/DDBJ whole genome shotgun (WGS) entry which is preliminary data.</text>
</comment>
<keyword evidence="2" id="KW-0479">Metal-binding</keyword>
<dbReference type="SUPFAM" id="SSF52833">
    <property type="entry name" value="Thioredoxin-like"/>
    <property type="match status" value="1"/>
</dbReference>
<protein>
    <recommendedName>
        <fullName evidence="6">Monothiol glutaredoxin-5, mitochondrial</fullName>
    </recommendedName>
</protein>
<evidence type="ECO:0000313" key="10">
    <source>
        <dbReference type="Proteomes" id="UP000724874"/>
    </source>
</evidence>